<dbReference type="InterPro" id="IPR007729">
    <property type="entry name" value="DGOK"/>
</dbReference>
<dbReference type="InterPro" id="IPR043129">
    <property type="entry name" value="ATPase_NBD"/>
</dbReference>
<sequence>MKCAQAPIPAFVGIDWGTSSFRAWLMSASGEVIAQSKSGEGMLHCAKSGFAPVLEWHLRKLGATNDLPVLICGMAGSRQGWVEAPYLPTPTTLDHLHQGAQRIECDMNVQILPGVAQKNVHNPDVMRGEETQILGAIDDSFTGLVCIPGTHSKWINISNGIIQSFQTYMTGELFSLLSSQSILMHAVECDDNHIVDDAAFLSGFEIGLKSPTNLTTNLFRLRASQLLGFSQRKDGYHWLSGLLIGVELADALKDYHKDIPLILIGAGRLATLYDKALQHSVYQLTMIDAEEASREGLLKAARNLWNVKEQ</sequence>
<evidence type="ECO:0000259" key="1">
    <source>
        <dbReference type="PROSITE" id="PS50206"/>
    </source>
</evidence>
<dbReference type="EMBL" id="JAVDQT010000011">
    <property type="protein sequence ID" value="MDR6434487.1"/>
    <property type="molecule type" value="Genomic_DNA"/>
</dbReference>
<organism evidence="2 3">
    <name type="scientific">Brucella pseudogrignonensis</name>
    <dbReference type="NCBI Taxonomy" id="419475"/>
    <lineage>
        <taxon>Bacteria</taxon>
        <taxon>Pseudomonadati</taxon>
        <taxon>Pseudomonadota</taxon>
        <taxon>Alphaproteobacteria</taxon>
        <taxon>Hyphomicrobiales</taxon>
        <taxon>Brucellaceae</taxon>
        <taxon>Brucella/Ochrobactrum group</taxon>
        <taxon>Brucella</taxon>
    </lineage>
</organism>
<proteinExistence type="predicted"/>
<dbReference type="PROSITE" id="PS50206">
    <property type="entry name" value="RHODANESE_3"/>
    <property type="match status" value="1"/>
</dbReference>
<reference evidence="2 3" key="1">
    <citation type="submission" date="2023-07" db="EMBL/GenBank/DDBJ databases">
        <title>Sorghum-associated microbial communities from plants grown in Nebraska, USA.</title>
        <authorList>
            <person name="Schachtman D."/>
        </authorList>
    </citation>
    <scope>NUCLEOTIDE SEQUENCE [LARGE SCALE GENOMIC DNA]</scope>
    <source>
        <strain evidence="2 3">DS1730</strain>
    </source>
</reference>
<dbReference type="RefSeq" id="WP_310015965.1">
    <property type="nucleotide sequence ID" value="NZ_JAVDQT010000011.1"/>
</dbReference>
<dbReference type="InterPro" id="IPR042258">
    <property type="entry name" value="DGOK_N"/>
</dbReference>
<dbReference type="Pfam" id="PF05035">
    <property type="entry name" value="DGOK"/>
    <property type="match status" value="1"/>
</dbReference>
<keyword evidence="3" id="KW-1185">Reference proteome</keyword>
<dbReference type="SUPFAM" id="SSF53067">
    <property type="entry name" value="Actin-like ATPase domain"/>
    <property type="match status" value="1"/>
</dbReference>
<dbReference type="Gene3D" id="3.30.420.310">
    <property type="entry name" value="2-keto-3-deoxy-galactonokinase, C-terminal domain"/>
    <property type="match status" value="1"/>
</dbReference>
<dbReference type="EC" id="2.7.1.58" evidence="2"/>
<feature type="domain" description="Rhodanese" evidence="1">
    <location>
        <begin position="43"/>
        <end position="90"/>
    </location>
</feature>
<protein>
    <submittedName>
        <fullName evidence="2">2-dehydro-3-deoxygalactonokinase</fullName>
        <ecNumber evidence="2">2.7.1.58</ecNumber>
    </submittedName>
</protein>
<accession>A0ABU1MF33</accession>
<dbReference type="CDD" id="cd24012">
    <property type="entry name" value="ASKHA_NBD_KDGal-kinase"/>
    <property type="match status" value="1"/>
</dbReference>
<dbReference type="InterPro" id="IPR001763">
    <property type="entry name" value="Rhodanese-like_dom"/>
</dbReference>
<dbReference type="Proteomes" id="UP001184614">
    <property type="component" value="Unassembled WGS sequence"/>
</dbReference>
<gene>
    <name evidence="2" type="ORF">J2782_004238</name>
</gene>
<evidence type="ECO:0000313" key="2">
    <source>
        <dbReference type="EMBL" id="MDR6434487.1"/>
    </source>
</evidence>
<dbReference type="InterPro" id="IPR042257">
    <property type="entry name" value="DGOK_C"/>
</dbReference>
<dbReference type="GO" id="GO:0008671">
    <property type="term" value="F:2-dehydro-3-deoxygalactonokinase activity"/>
    <property type="evidence" value="ECO:0007669"/>
    <property type="project" value="UniProtKB-EC"/>
</dbReference>
<keyword evidence="2" id="KW-0808">Transferase</keyword>
<evidence type="ECO:0000313" key="3">
    <source>
        <dbReference type="Proteomes" id="UP001184614"/>
    </source>
</evidence>
<name>A0ABU1MF33_9HYPH</name>
<dbReference type="Gene3D" id="3.30.420.300">
    <property type="entry name" value="2-keto-3-deoxy-galactonokinase, substrate binding domain"/>
    <property type="match status" value="1"/>
</dbReference>
<comment type="caution">
    <text evidence="2">The sequence shown here is derived from an EMBL/GenBank/DDBJ whole genome shotgun (WGS) entry which is preliminary data.</text>
</comment>